<dbReference type="VEuPathDB" id="AmoebaDB:EIN_098550"/>
<dbReference type="RefSeq" id="XP_004254299.1">
    <property type="nucleotide sequence ID" value="XM_004254251.1"/>
</dbReference>
<dbReference type="AlphaFoldDB" id="A0A0A1U486"/>
<evidence type="ECO:0000313" key="2">
    <source>
        <dbReference type="Proteomes" id="UP000014680"/>
    </source>
</evidence>
<accession>A0A0A1U486</accession>
<dbReference type="Proteomes" id="UP000014680">
    <property type="component" value="Unassembled WGS sequence"/>
</dbReference>
<evidence type="ECO:0000313" key="1">
    <source>
        <dbReference type="EMBL" id="ELP87528.1"/>
    </source>
</evidence>
<dbReference type="GeneID" id="14886460"/>
<dbReference type="KEGG" id="eiv:EIN_098550"/>
<organism evidence="1 2">
    <name type="scientific">Entamoeba invadens IP1</name>
    <dbReference type="NCBI Taxonomy" id="370355"/>
    <lineage>
        <taxon>Eukaryota</taxon>
        <taxon>Amoebozoa</taxon>
        <taxon>Evosea</taxon>
        <taxon>Archamoebae</taxon>
        <taxon>Mastigamoebida</taxon>
        <taxon>Entamoebidae</taxon>
        <taxon>Entamoeba</taxon>
    </lineage>
</organism>
<sequence>MSSAESNKIFETMESLASVADWEVVKQKIKEQNVPLNLFNEVIYMLGVDLGQAFGYSIIKILFEGKDLRDIAEFIYNDLCDQDVYHVSEYLGGLQNIPEVENDINGKPAENSAIFVFGNDADGAKKVAYVLNYLHHEYSLGWDDLILVIATALSNWGLLDPSDRFLQLFLVSVSKELTVDETIVLFQKIIEVCDEEEKKLWTLYNKNIAQFFQLLTSNWNDVDKKQFLKNGPVTWKWSKDSIKQLNKFFKIK</sequence>
<proteinExistence type="predicted"/>
<keyword evidence="2" id="KW-1185">Reference proteome</keyword>
<gene>
    <name evidence="1" type="ORF">EIN_098550</name>
</gene>
<dbReference type="OrthoDB" id="24781at2759"/>
<dbReference type="EMBL" id="KB206860">
    <property type="protein sequence ID" value="ELP87528.1"/>
    <property type="molecule type" value="Genomic_DNA"/>
</dbReference>
<dbReference type="OMA" id="FNEVIYM"/>
<name>A0A0A1U486_ENTIV</name>
<reference evidence="1 2" key="1">
    <citation type="submission" date="2012-10" db="EMBL/GenBank/DDBJ databases">
        <authorList>
            <person name="Zafar N."/>
            <person name="Inman J."/>
            <person name="Hall N."/>
            <person name="Lorenzi H."/>
            <person name="Caler E."/>
        </authorList>
    </citation>
    <scope>NUCLEOTIDE SEQUENCE [LARGE SCALE GENOMIC DNA]</scope>
    <source>
        <strain evidence="1 2">IP1</strain>
    </source>
</reference>
<protein>
    <submittedName>
        <fullName evidence="1">Uncharacterized protein</fullName>
    </submittedName>
</protein>